<reference evidence="2" key="1">
    <citation type="submission" date="2016-10" db="EMBL/GenBank/DDBJ databases">
        <authorList>
            <person name="Varghese N."/>
            <person name="Submissions S."/>
        </authorList>
    </citation>
    <scope>NUCLEOTIDE SEQUENCE [LARGE SCALE GENOMIC DNA]</scope>
    <source>
        <strain evidence="2">DSM 26542</strain>
    </source>
</reference>
<name>A0A1I3PFX0_9FLAO</name>
<dbReference type="AlphaFoldDB" id="A0A1I3PFX0"/>
<keyword evidence="2" id="KW-1185">Reference proteome</keyword>
<evidence type="ECO:0000313" key="1">
    <source>
        <dbReference type="EMBL" id="SFJ20428.1"/>
    </source>
</evidence>
<organism evidence="1 2">
    <name type="scientific">Myroides guanonis</name>
    <dbReference type="NCBI Taxonomy" id="1150112"/>
    <lineage>
        <taxon>Bacteria</taxon>
        <taxon>Pseudomonadati</taxon>
        <taxon>Bacteroidota</taxon>
        <taxon>Flavobacteriia</taxon>
        <taxon>Flavobacteriales</taxon>
        <taxon>Flavobacteriaceae</taxon>
        <taxon>Myroides</taxon>
    </lineage>
</organism>
<accession>A0A1I3PFX0</accession>
<evidence type="ECO:0000313" key="2">
    <source>
        <dbReference type="Proteomes" id="UP000243887"/>
    </source>
</evidence>
<protein>
    <submittedName>
        <fullName evidence="1">Uncharacterized protein</fullName>
    </submittedName>
</protein>
<dbReference type="EMBL" id="FORU01000004">
    <property type="protein sequence ID" value="SFJ20428.1"/>
    <property type="molecule type" value="Genomic_DNA"/>
</dbReference>
<sequence length="132" mass="15215">MLFMFSCTSVEDEDLYVVKFKNNSEHPLTLKLKNLEQLIDSLTILPNETTPEYVHSKINNEFKGYFHGDFIQVTFDNGKGYICDKTETTNLCFTTKGSPLYSENPTGFIIKGNVYTYEITQDDYEKAHDLSE</sequence>
<proteinExistence type="predicted"/>
<dbReference type="Proteomes" id="UP000243887">
    <property type="component" value="Unassembled WGS sequence"/>
</dbReference>
<gene>
    <name evidence="1" type="ORF">SAMN04487893_104113</name>
</gene>